<dbReference type="Proteomes" id="UP001161757">
    <property type="component" value="Unassembled WGS sequence"/>
</dbReference>
<proteinExistence type="predicted"/>
<evidence type="ECO:0000313" key="1">
    <source>
        <dbReference type="EMBL" id="KAJ8992107.1"/>
    </source>
</evidence>
<protein>
    <submittedName>
        <fullName evidence="1">Uncharacterized protein</fullName>
    </submittedName>
</protein>
<evidence type="ECO:0000313" key="2">
    <source>
        <dbReference type="Proteomes" id="UP001161757"/>
    </source>
</evidence>
<reference evidence="1" key="1">
    <citation type="submission" date="2023-01" db="EMBL/GenBank/DDBJ databases">
        <title>Exophiala dermititidis isolated from Cystic Fibrosis Patient.</title>
        <authorList>
            <person name="Kurbessoian T."/>
            <person name="Crocker A."/>
            <person name="Murante D."/>
            <person name="Hogan D.A."/>
            <person name="Stajich J.E."/>
        </authorList>
    </citation>
    <scope>NUCLEOTIDE SEQUENCE</scope>
    <source>
        <strain evidence="1">Ex8</strain>
    </source>
</reference>
<gene>
    <name evidence="1" type="ORF">HRR80_004003</name>
</gene>
<dbReference type="AlphaFoldDB" id="A0AAN6EV20"/>
<accession>A0AAN6EV20</accession>
<organism evidence="1 2">
    <name type="scientific">Exophiala dermatitidis</name>
    <name type="common">Black yeast-like fungus</name>
    <name type="synonym">Wangiella dermatitidis</name>
    <dbReference type="NCBI Taxonomy" id="5970"/>
    <lineage>
        <taxon>Eukaryota</taxon>
        <taxon>Fungi</taxon>
        <taxon>Dikarya</taxon>
        <taxon>Ascomycota</taxon>
        <taxon>Pezizomycotina</taxon>
        <taxon>Eurotiomycetes</taxon>
        <taxon>Chaetothyriomycetidae</taxon>
        <taxon>Chaetothyriales</taxon>
        <taxon>Herpotrichiellaceae</taxon>
        <taxon>Exophiala</taxon>
    </lineage>
</organism>
<dbReference type="EMBL" id="JAJGCB010000006">
    <property type="protein sequence ID" value="KAJ8992107.1"/>
    <property type="molecule type" value="Genomic_DNA"/>
</dbReference>
<sequence>MQQGQSRLSYSDVFGPALTLSWAGPVPCRSDRILNTSRLWSPRRHSLPRAIIFLRSQICGAAEIVLLSVQQKATLRGTALEKPAIARMQHTMGFAAGRRIWCAGIFTPKM</sequence>
<comment type="caution">
    <text evidence="1">The sequence shown here is derived from an EMBL/GenBank/DDBJ whole genome shotgun (WGS) entry which is preliminary data.</text>
</comment>
<name>A0AAN6EV20_EXODE</name>